<dbReference type="Proteomes" id="UP000319499">
    <property type="component" value="Unassembled WGS sequence"/>
</dbReference>
<evidence type="ECO:0000256" key="2">
    <source>
        <dbReference type="ARBA" id="ARBA00022475"/>
    </source>
</evidence>
<dbReference type="GO" id="GO:0009055">
    <property type="term" value="F:electron transfer activity"/>
    <property type="evidence" value="ECO:0007669"/>
    <property type="project" value="InterPro"/>
</dbReference>
<dbReference type="InterPro" id="IPR016174">
    <property type="entry name" value="Di-haem_cyt_TM"/>
</dbReference>
<dbReference type="Pfam" id="PF01292">
    <property type="entry name" value="Ni_hydr_CYTB"/>
    <property type="match status" value="1"/>
</dbReference>
<dbReference type="RefSeq" id="WP_146261842.1">
    <property type="nucleotide sequence ID" value="NZ_SELG01000031.1"/>
</dbReference>
<dbReference type="PANTHER" id="PTHR30485">
    <property type="entry name" value="NI/FE-HYDROGENASE 1 B-TYPE CYTOCHROME SUBUNIT"/>
    <property type="match status" value="1"/>
</dbReference>
<evidence type="ECO:0000313" key="9">
    <source>
        <dbReference type="Proteomes" id="UP000319499"/>
    </source>
</evidence>
<organism evidence="8 9">
    <name type="scientific">Apibacter muscae</name>
    <dbReference type="NCBI Taxonomy" id="2509004"/>
    <lineage>
        <taxon>Bacteria</taxon>
        <taxon>Pseudomonadati</taxon>
        <taxon>Bacteroidota</taxon>
        <taxon>Flavobacteriia</taxon>
        <taxon>Flavobacteriales</taxon>
        <taxon>Weeksellaceae</taxon>
        <taxon>Apibacter</taxon>
    </lineage>
</organism>
<keyword evidence="9" id="KW-1185">Reference proteome</keyword>
<dbReference type="GO" id="GO:0022904">
    <property type="term" value="P:respiratory electron transport chain"/>
    <property type="evidence" value="ECO:0007669"/>
    <property type="project" value="InterPro"/>
</dbReference>
<dbReference type="Gene3D" id="1.20.950.20">
    <property type="entry name" value="Transmembrane di-heme cytochromes, Chain C"/>
    <property type="match status" value="1"/>
</dbReference>
<evidence type="ECO:0000256" key="3">
    <source>
        <dbReference type="ARBA" id="ARBA00022692"/>
    </source>
</evidence>
<evidence type="ECO:0000256" key="1">
    <source>
        <dbReference type="ARBA" id="ARBA00004651"/>
    </source>
</evidence>
<feature type="domain" description="Cytochrome b561 bacterial/Ni-hydrogenase" evidence="7">
    <location>
        <begin position="6"/>
        <end position="187"/>
    </location>
</feature>
<comment type="caution">
    <text evidence="8">The sequence shown here is derived from an EMBL/GenBank/DDBJ whole genome shotgun (WGS) entry which is preliminary data.</text>
</comment>
<evidence type="ECO:0000256" key="5">
    <source>
        <dbReference type="ARBA" id="ARBA00023136"/>
    </source>
</evidence>
<dbReference type="GO" id="GO:0005886">
    <property type="term" value="C:plasma membrane"/>
    <property type="evidence" value="ECO:0007669"/>
    <property type="project" value="UniProtKB-SubCell"/>
</dbReference>
<name>A0A563DG37_9FLAO</name>
<feature type="transmembrane region" description="Helical" evidence="6">
    <location>
        <begin position="155"/>
        <end position="172"/>
    </location>
</feature>
<keyword evidence="4 6" id="KW-1133">Transmembrane helix</keyword>
<dbReference type="InterPro" id="IPR051542">
    <property type="entry name" value="Hydrogenase_cytochrome"/>
</dbReference>
<gene>
    <name evidence="8" type="ORF">ETU09_04165</name>
</gene>
<accession>A0A563DG37</accession>
<dbReference type="InterPro" id="IPR011577">
    <property type="entry name" value="Cyt_b561_bac/Ni-Hgenase"/>
</dbReference>
<protein>
    <submittedName>
        <fullName evidence="8">Cytochrome b/b6 domain-containing protein</fullName>
    </submittedName>
</protein>
<evidence type="ECO:0000256" key="4">
    <source>
        <dbReference type="ARBA" id="ARBA00022989"/>
    </source>
</evidence>
<sequence>MNNYKFSLIHRLLHWSMALTIIFILITIFLRLGWMNKNIMATIIFNNLQENNIKITQKEAVSIAKNIRGNMFNWHVYIGYVLLGLYLLRITYIIIKKGKFRTSSLIKYSLKKKFQSLVYLIFYIGLGITLITGLLIQNAPKEYAQSLKSIHQLSLYFMLIFLVFHMIGIFIGEKSTDKGIVSAMINGGDNISR</sequence>
<dbReference type="SUPFAM" id="SSF81342">
    <property type="entry name" value="Transmembrane di-heme cytochromes"/>
    <property type="match status" value="1"/>
</dbReference>
<evidence type="ECO:0000259" key="7">
    <source>
        <dbReference type="Pfam" id="PF01292"/>
    </source>
</evidence>
<keyword evidence="2" id="KW-1003">Cell membrane</keyword>
<proteinExistence type="predicted"/>
<dbReference type="AlphaFoldDB" id="A0A563DG37"/>
<evidence type="ECO:0000256" key="6">
    <source>
        <dbReference type="SAM" id="Phobius"/>
    </source>
</evidence>
<keyword evidence="5 6" id="KW-0472">Membrane</keyword>
<dbReference type="OrthoDB" id="5615941at2"/>
<feature type="transmembrane region" description="Helical" evidence="6">
    <location>
        <begin position="74"/>
        <end position="95"/>
    </location>
</feature>
<comment type="subcellular location">
    <subcellularLocation>
        <location evidence="1">Cell membrane</location>
        <topology evidence="1">Multi-pass membrane protein</topology>
    </subcellularLocation>
</comment>
<evidence type="ECO:0000313" key="8">
    <source>
        <dbReference type="EMBL" id="TWP29042.1"/>
    </source>
</evidence>
<feature type="transmembrane region" description="Helical" evidence="6">
    <location>
        <begin position="12"/>
        <end position="32"/>
    </location>
</feature>
<dbReference type="GO" id="GO:0020037">
    <property type="term" value="F:heme binding"/>
    <property type="evidence" value="ECO:0007669"/>
    <property type="project" value="TreeGrafter"/>
</dbReference>
<reference evidence="8 9" key="1">
    <citation type="submission" date="2019-02" db="EMBL/GenBank/DDBJ databases">
        <title>Apibacter muscae sp. nov.: a novel member of the house fly microbiota.</title>
        <authorList>
            <person name="Park R."/>
        </authorList>
    </citation>
    <scope>NUCLEOTIDE SEQUENCE [LARGE SCALE GENOMIC DNA]</scope>
    <source>
        <strain evidence="8 9">AL1</strain>
    </source>
</reference>
<keyword evidence="3 6" id="KW-0812">Transmembrane</keyword>
<feature type="transmembrane region" description="Helical" evidence="6">
    <location>
        <begin position="116"/>
        <end position="135"/>
    </location>
</feature>
<dbReference type="EMBL" id="SELH01000016">
    <property type="protein sequence ID" value="TWP29042.1"/>
    <property type="molecule type" value="Genomic_DNA"/>
</dbReference>
<dbReference type="PANTHER" id="PTHR30485:SF0">
    <property type="entry name" value="NI_FE-HYDROGENASE 1 B-TYPE CYTOCHROME SUBUNIT-RELATED"/>
    <property type="match status" value="1"/>
</dbReference>